<dbReference type="Gene3D" id="3.80.10.10">
    <property type="entry name" value="Ribonuclease Inhibitor"/>
    <property type="match status" value="4"/>
</dbReference>
<dbReference type="PRINTS" id="PR00019">
    <property type="entry name" value="LEURICHRPT"/>
</dbReference>
<dbReference type="SMART" id="SM00369">
    <property type="entry name" value="LRR_TYP"/>
    <property type="match status" value="9"/>
</dbReference>
<evidence type="ECO:0000256" key="5">
    <source>
        <dbReference type="ARBA" id="ARBA00022692"/>
    </source>
</evidence>
<dbReference type="PROSITE" id="PS51257">
    <property type="entry name" value="PROKAR_LIPOPROTEIN"/>
    <property type="match status" value="1"/>
</dbReference>
<feature type="transmembrane region" description="Helical" evidence="13">
    <location>
        <begin position="821"/>
        <end position="842"/>
    </location>
</feature>
<dbReference type="FunFam" id="3.80.10.10:FF:000095">
    <property type="entry name" value="LRR receptor-like serine/threonine-protein kinase GSO1"/>
    <property type="match status" value="1"/>
</dbReference>
<dbReference type="FunFam" id="3.80.10.10:FF:000111">
    <property type="entry name" value="LRR receptor-like serine/threonine-protein kinase ERECTA"/>
    <property type="match status" value="1"/>
</dbReference>
<accession>A0A8K0H853</accession>
<dbReference type="PANTHER" id="PTHR48063:SF101">
    <property type="entry name" value="LRR RECEPTOR-LIKE SERINE_THREONINE-PROTEIN KINASE FLS2"/>
    <property type="match status" value="1"/>
</dbReference>
<keyword evidence="3" id="KW-1003">Cell membrane</keyword>
<proteinExistence type="inferred from homology"/>
<feature type="chain" id="PRO_5035472825" description="Leucine-rich repeat-containing N-terminal plant-type domain-containing protein" evidence="14">
    <location>
        <begin position="29"/>
        <end position="878"/>
    </location>
</feature>
<dbReference type="SUPFAM" id="SSF52058">
    <property type="entry name" value="L domain-like"/>
    <property type="match status" value="3"/>
</dbReference>
<evidence type="ECO:0000256" key="2">
    <source>
        <dbReference type="ARBA" id="ARBA00009592"/>
    </source>
</evidence>
<keyword evidence="7" id="KW-0677">Repeat</keyword>
<keyword evidence="11" id="KW-0325">Glycoprotein</keyword>
<dbReference type="OrthoDB" id="1924123at2759"/>
<evidence type="ECO:0000259" key="15">
    <source>
        <dbReference type="Pfam" id="PF08263"/>
    </source>
</evidence>
<dbReference type="PROSITE" id="PS51450">
    <property type="entry name" value="LRR"/>
    <property type="match status" value="2"/>
</dbReference>
<feature type="region of interest" description="Disordered" evidence="12">
    <location>
        <begin position="786"/>
        <end position="812"/>
    </location>
</feature>
<dbReference type="Pfam" id="PF23598">
    <property type="entry name" value="LRR_14"/>
    <property type="match status" value="1"/>
</dbReference>
<dbReference type="GO" id="GO:0005886">
    <property type="term" value="C:plasma membrane"/>
    <property type="evidence" value="ECO:0007669"/>
    <property type="project" value="UniProtKB-SubCell"/>
</dbReference>
<evidence type="ECO:0000256" key="12">
    <source>
        <dbReference type="SAM" id="MobiDB-lite"/>
    </source>
</evidence>
<evidence type="ECO:0000256" key="7">
    <source>
        <dbReference type="ARBA" id="ARBA00022737"/>
    </source>
</evidence>
<keyword evidence="5 13" id="KW-0812">Transmembrane</keyword>
<gene>
    <name evidence="17" type="ORF">FNV43_RR12534</name>
</gene>
<organism evidence="17 18">
    <name type="scientific">Rhamnella rubrinervis</name>
    <dbReference type="NCBI Taxonomy" id="2594499"/>
    <lineage>
        <taxon>Eukaryota</taxon>
        <taxon>Viridiplantae</taxon>
        <taxon>Streptophyta</taxon>
        <taxon>Embryophyta</taxon>
        <taxon>Tracheophyta</taxon>
        <taxon>Spermatophyta</taxon>
        <taxon>Magnoliopsida</taxon>
        <taxon>eudicotyledons</taxon>
        <taxon>Gunneridae</taxon>
        <taxon>Pentapetalae</taxon>
        <taxon>rosids</taxon>
        <taxon>fabids</taxon>
        <taxon>Rosales</taxon>
        <taxon>Rhamnaceae</taxon>
        <taxon>rhamnoid group</taxon>
        <taxon>Rhamneae</taxon>
        <taxon>Rhamnella</taxon>
    </lineage>
</organism>
<dbReference type="Proteomes" id="UP000796880">
    <property type="component" value="Unassembled WGS sequence"/>
</dbReference>
<dbReference type="FunFam" id="3.80.10.10:FF:001347">
    <property type="entry name" value="LRR receptor-like serine/threonine-protein kinase GSO2"/>
    <property type="match status" value="1"/>
</dbReference>
<evidence type="ECO:0000313" key="17">
    <source>
        <dbReference type="EMBL" id="KAF3447348.1"/>
    </source>
</evidence>
<evidence type="ECO:0000256" key="1">
    <source>
        <dbReference type="ARBA" id="ARBA00004251"/>
    </source>
</evidence>
<feature type="domain" description="Disease resistance R13L4/SHOC-2-like LRR" evidence="16">
    <location>
        <begin position="102"/>
        <end position="195"/>
    </location>
</feature>
<dbReference type="FunFam" id="3.80.10.10:FF:000041">
    <property type="entry name" value="LRR receptor-like serine/threonine-protein kinase ERECTA"/>
    <property type="match status" value="1"/>
</dbReference>
<sequence length="878" mass="98212">MNRLSFHISVHLILLLLLSCFLKDGSVGSNSSRVDQGPKTKCRDEERQALLEFKDNLYDPEDNLFEWSNKECCNWSGIFCDNVSHHVIKLDFRFVIIEQLRGNISSSLIQFQHLNLLDLGGINFSGNHIPSFIGKMTSLTFLALDWCNLQGPIPESFGNLTALSHLDLSSNMLNGSIPKSFGKLTDLAVLYLENNKLEGSILETFGNLASLKNLVLRNNQLEGEIPKCIWNICALQELDLSLNKLSGQLPNLTHASCLPYSLEYLRLNRNSITGSFPYNLTFFSSLITLNLSSNLIVGIVPKSIGQLSQLASLDISNNSLQGMISEAHFSKLSKLIDLDLSFNQLHFNVSSSWIPPFKLEDIRLSSCNLGPQFPEWLRTQHDYLHLDISSNKISDSIPSWFWNISAAFYEMNVSNNEIRGGIANSSIVLEFNYAEIDLSSNQLEGPLPLLLFNVAALHLSRNQISSINSLCDATKDKKLAFLDMSYNQLSGKLHNCWSHFINLKVLNLEANYELTGEIPTTLGSLTLLEALLLSKNKFVGELPLSLKNCTELGVLDVADNKLRCSIPAWIGERLQKLAILSLRSNHFHSSMPSNLCHLQNLQLLDLSINHLSGSIPKFVSNFTAMRNRWSIGTNTTIEHIYRETFTTDEESNGTYKDIVQLVWKGRLSQYENTLGLLKSIDLSCNILNGQVPREITELAGLISLNLSRNNLSGQIPSKIGYLTLLDALDLSNNNLSGHIPRSLALIDRLSVLDLSNNNLSDKIPTSTQLQSFGVNSYMGNPGLCGEPLPQKCPGDEEPNLSKSTERAGDQEDEEEVIGHGFYLSMGVGFAFGFWGVCGTLFFNKTWRYAYFKFLNDLKDWIYVMAMVHKTKILRTTTS</sequence>
<feature type="domain" description="Leucine-rich repeat-containing N-terminal plant-type" evidence="15">
    <location>
        <begin position="44"/>
        <end position="81"/>
    </location>
</feature>
<dbReference type="InterPro" id="IPR032675">
    <property type="entry name" value="LRR_dom_sf"/>
</dbReference>
<dbReference type="AlphaFoldDB" id="A0A8K0H853"/>
<dbReference type="InterPro" id="IPR013210">
    <property type="entry name" value="LRR_N_plant-typ"/>
</dbReference>
<evidence type="ECO:0000256" key="10">
    <source>
        <dbReference type="ARBA" id="ARBA00023170"/>
    </source>
</evidence>
<evidence type="ECO:0000259" key="16">
    <source>
        <dbReference type="Pfam" id="PF23598"/>
    </source>
</evidence>
<evidence type="ECO:0000256" key="8">
    <source>
        <dbReference type="ARBA" id="ARBA00022989"/>
    </source>
</evidence>
<evidence type="ECO:0000256" key="3">
    <source>
        <dbReference type="ARBA" id="ARBA00022475"/>
    </source>
</evidence>
<feature type="signal peptide" evidence="14">
    <location>
        <begin position="1"/>
        <end position="28"/>
    </location>
</feature>
<comment type="caution">
    <text evidence="17">The sequence shown here is derived from an EMBL/GenBank/DDBJ whole genome shotgun (WGS) entry which is preliminary data.</text>
</comment>
<evidence type="ECO:0000256" key="13">
    <source>
        <dbReference type="SAM" id="Phobius"/>
    </source>
</evidence>
<keyword evidence="9 13" id="KW-0472">Membrane</keyword>
<keyword evidence="4" id="KW-0433">Leucine-rich repeat</keyword>
<dbReference type="InterPro" id="IPR003591">
    <property type="entry name" value="Leu-rich_rpt_typical-subtyp"/>
</dbReference>
<dbReference type="PANTHER" id="PTHR48063">
    <property type="entry name" value="LRR RECEPTOR-LIKE KINASE"/>
    <property type="match status" value="1"/>
</dbReference>
<dbReference type="InterPro" id="IPR046956">
    <property type="entry name" value="RLP23-like"/>
</dbReference>
<dbReference type="Pfam" id="PF13855">
    <property type="entry name" value="LRR_8"/>
    <property type="match status" value="1"/>
</dbReference>
<evidence type="ECO:0000256" key="14">
    <source>
        <dbReference type="SAM" id="SignalP"/>
    </source>
</evidence>
<evidence type="ECO:0008006" key="19">
    <source>
        <dbReference type="Google" id="ProtNLM"/>
    </source>
</evidence>
<comment type="similarity">
    <text evidence="2">Belongs to the RLP family.</text>
</comment>
<evidence type="ECO:0000256" key="9">
    <source>
        <dbReference type="ARBA" id="ARBA00023136"/>
    </source>
</evidence>
<evidence type="ECO:0000313" key="18">
    <source>
        <dbReference type="Proteomes" id="UP000796880"/>
    </source>
</evidence>
<keyword evidence="10" id="KW-0675">Receptor</keyword>
<evidence type="ECO:0000256" key="11">
    <source>
        <dbReference type="ARBA" id="ARBA00023180"/>
    </source>
</evidence>
<evidence type="ECO:0000256" key="6">
    <source>
        <dbReference type="ARBA" id="ARBA00022729"/>
    </source>
</evidence>
<dbReference type="Pfam" id="PF00560">
    <property type="entry name" value="LRR_1"/>
    <property type="match status" value="6"/>
</dbReference>
<dbReference type="InterPro" id="IPR001611">
    <property type="entry name" value="Leu-rich_rpt"/>
</dbReference>
<reference evidence="17" key="1">
    <citation type="submission" date="2020-03" db="EMBL/GenBank/DDBJ databases">
        <title>A high-quality chromosome-level genome assembly of a woody plant with both climbing and erect habits, Rhamnella rubrinervis.</title>
        <authorList>
            <person name="Lu Z."/>
            <person name="Yang Y."/>
            <person name="Zhu X."/>
            <person name="Sun Y."/>
        </authorList>
    </citation>
    <scope>NUCLEOTIDE SEQUENCE</scope>
    <source>
        <strain evidence="17">BYM</strain>
        <tissue evidence="17">Leaf</tissue>
    </source>
</reference>
<evidence type="ECO:0000256" key="4">
    <source>
        <dbReference type="ARBA" id="ARBA00022614"/>
    </source>
</evidence>
<name>A0A8K0H853_9ROSA</name>
<comment type="subcellular location">
    <subcellularLocation>
        <location evidence="1">Cell membrane</location>
        <topology evidence="1">Single-pass type I membrane protein</topology>
    </subcellularLocation>
</comment>
<keyword evidence="6 14" id="KW-0732">Signal</keyword>
<dbReference type="Pfam" id="PF08263">
    <property type="entry name" value="LRRNT_2"/>
    <property type="match status" value="1"/>
</dbReference>
<protein>
    <recommendedName>
        <fullName evidence="19">Leucine-rich repeat-containing N-terminal plant-type domain-containing protein</fullName>
    </recommendedName>
</protein>
<keyword evidence="8 13" id="KW-1133">Transmembrane helix</keyword>
<dbReference type="InterPro" id="IPR055414">
    <property type="entry name" value="LRR_R13L4/SHOC2-like"/>
</dbReference>
<keyword evidence="18" id="KW-1185">Reference proteome</keyword>
<dbReference type="EMBL" id="VOIH02000005">
    <property type="protein sequence ID" value="KAF3447348.1"/>
    <property type="molecule type" value="Genomic_DNA"/>
</dbReference>